<dbReference type="GO" id="GO:0008146">
    <property type="term" value="F:sulfotransferase activity"/>
    <property type="evidence" value="ECO:0007669"/>
    <property type="project" value="InterPro"/>
</dbReference>
<organism evidence="2 3">
    <name type="scientific">Boseongicola aestuarii</name>
    <dbReference type="NCBI Taxonomy" id="1470561"/>
    <lineage>
        <taxon>Bacteria</taxon>
        <taxon>Pseudomonadati</taxon>
        <taxon>Pseudomonadota</taxon>
        <taxon>Alphaproteobacteria</taxon>
        <taxon>Rhodobacterales</taxon>
        <taxon>Paracoccaceae</taxon>
        <taxon>Boseongicola</taxon>
    </lineage>
</organism>
<evidence type="ECO:0008006" key="4">
    <source>
        <dbReference type="Google" id="ProtNLM"/>
    </source>
</evidence>
<dbReference type="PANTHER" id="PTHR10605:SF56">
    <property type="entry name" value="BIFUNCTIONAL HEPARAN SULFATE N-DEACETYLASE_N-SULFOTRANSFERASE"/>
    <property type="match status" value="1"/>
</dbReference>
<name>A0A238J140_9RHOB</name>
<dbReference type="OrthoDB" id="981508at2"/>
<dbReference type="Pfam" id="PF13469">
    <property type="entry name" value="Sulfotransfer_3"/>
    <property type="match status" value="1"/>
</dbReference>
<evidence type="ECO:0000313" key="3">
    <source>
        <dbReference type="Proteomes" id="UP000201838"/>
    </source>
</evidence>
<sequence>MTVLFFCVGAAKAGTSWLHRQLADHPECHFRAIKELHYFDALEHGRIDRQIDHHQAQQLALKDRLAVRGAAPSAAQLQRLADRAEWLEVLRRGEDEAVYLDYVQRGAAAGQVVGEMTPAYALLPSERLERMARMTGDVRMLYVLRDPVERLWSHVRMIAARRDDAGEVTARRCANILKRVFRGEEDQIVMRSDYAGALARLAVVPRLLVEVFEDMVAGPGFARICDFLGISRVQGALAPVHVGQSLAMSPDQRQAAAAYLAPQYDAAARALGGLPDAWSRKGRM</sequence>
<protein>
    <recommendedName>
        <fullName evidence="4">Sulfotransferase domain protein</fullName>
    </recommendedName>
</protein>
<dbReference type="InterPro" id="IPR027417">
    <property type="entry name" value="P-loop_NTPase"/>
</dbReference>
<dbReference type="SUPFAM" id="SSF52540">
    <property type="entry name" value="P-loop containing nucleoside triphosphate hydrolases"/>
    <property type="match status" value="1"/>
</dbReference>
<dbReference type="RefSeq" id="WP_093974292.1">
    <property type="nucleotide sequence ID" value="NZ_FXXQ01000008.1"/>
</dbReference>
<gene>
    <name evidence="2" type="ORF">BOA8489_02451</name>
</gene>
<dbReference type="AlphaFoldDB" id="A0A238J140"/>
<evidence type="ECO:0000313" key="2">
    <source>
        <dbReference type="EMBL" id="SMX24327.1"/>
    </source>
</evidence>
<keyword evidence="3" id="KW-1185">Reference proteome</keyword>
<dbReference type="InterPro" id="IPR037359">
    <property type="entry name" value="NST/OST"/>
</dbReference>
<dbReference type="Proteomes" id="UP000201838">
    <property type="component" value="Unassembled WGS sequence"/>
</dbReference>
<accession>A0A238J140</accession>
<dbReference type="EMBL" id="FXXQ01000008">
    <property type="protein sequence ID" value="SMX24327.1"/>
    <property type="molecule type" value="Genomic_DNA"/>
</dbReference>
<reference evidence="2 3" key="1">
    <citation type="submission" date="2017-05" db="EMBL/GenBank/DDBJ databases">
        <authorList>
            <person name="Song R."/>
            <person name="Chenine A.L."/>
            <person name="Ruprecht R.M."/>
        </authorList>
    </citation>
    <scope>NUCLEOTIDE SEQUENCE [LARGE SCALE GENOMIC DNA]</scope>
    <source>
        <strain evidence="2 3">CECT 8489</strain>
    </source>
</reference>
<proteinExistence type="predicted"/>
<evidence type="ECO:0000256" key="1">
    <source>
        <dbReference type="ARBA" id="ARBA00022679"/>
    </source>
</evidence>
<dbReference type="Gene3D" id="3.40.50.300">
    <property type="entry name" value="P-loop containing nucleotide triphosphate hydrolases"/>
    <property type="match status" value="1"/>
</dbReference>
<dbReference type="PANTHER" id="PTHR10605">
    <property type="entry name" value="HEPARAN SULFATE SULFOTRANSFERASE"/>
    <property type="match status" value="1"/>
</dbReference>
<keyword evidence="1" id="KW-0808">Transferase</keyword>